<name>A0ABP1PMW0_9HEXA</name>
<comment type="caution">
    <text evidence="1">The sequence shown here is derived from an EMBL/GenBank/DDBJ whole genome shotgun (WGS) entry which is preliminary data.</text>
</comment>
<evidence type="ECO:0000313" key="1">
    <source>
        <dbReference type="EMBL" id="CAL8071566.1"/>
    </source>
</evidence>
<protein>
    <submittedName>
        <fullName evidence="1">Uncharacterized protein</fullName>
    </submittedName>
</protein>
<proteinExistence type="predicted"/>
<gene>
    <name evidence="1" type="ORF">ODALV1_LOCUS1776</name>
</gene>
<sequence>MLTPQRSVAGLRCTHEVVRNSWKKYNGWADGCNQSNLHPEDLDADGTHTMGTIVVVIQNREPHVCLLWFLIRKPIRNFLVHKKYDVLKLIRIQNPLSNKQCGTLSVGFPKSANQIFLLICPLNKSE</sequence>
<organism evidence="1 2">
    <name type="scientific">Orchesella dallaii</name>
    <dbReference type="NCBI Taxonomy" id="48710"/>
    <lineage>
        <taxon>Eukaryota</taxon>
        <taxon>Metazoa</taxon>
        <taxon>Ecdysozoa</taxon>
        <taxon>Arthropoda</taxon>
        <taxon>Hexapoda</taxon>
        <taxon>Collembola</taxon>
        <taxon>Entomobryomorpha</taxon>
        <taxon>Entomobryoidea</taxon>
        <taxon>Orchesellidae</taxon>
        <taxon>Orchesellinae</taxon>
        <taxon>Orchesella</taxon>
    </lineage>
</organism>
<evidence type="ECO:0000313" key="2">
    <source>
        <dbReference type="Proteomes" id="UP001642540"/>
    </source>
</evidence>
<reference evidence="1 2" key="1">
    <citation type="submission" date="2024-08" db="EMBL/GenBank/DDBJ databases">
        <authorList>
            <person name="Cucini C."/>
            <person name="Frati F."/>
        </authorList>
    </citation>
    <scope>NUCLEOTIDE SEQUENCE [LARGE SCALE GENOMIC DNA]</scope>
</reference>
<keyword evidence="2" id="KW-1185">Reference proteome</keyword>
<dbReference type="EMBL" id="CAXLJM020000006">
    <property type="protein sequence ID" value="CAL8071566.1"/>
    <property type="molecule type" value="Genomic_DNA"/>
</dbReference>
<accession>A0ABP1PMW0</accession>
<dbReference type="Proteomes" id="UP001642540">
    <property type="component" value="Unassembled WGS sequence"/>
</dbReference>